<name>A0A2P6PR11_ROSCH</name>
<dbReference type="PANTHER" id="PTHR46508:SF3">
    <property type="entry name" value="ACYL-COA N-ACYLTRANSFERASE WITH RING_FYVE_PHD-TYPE ZINC FINGER PROTEIN"/>
    <property type="match status" value="1"/>
</dbReference>
<proteinExistence type="predicted"/>
<evidence type="ECO:0000313" key="2">
    <source>
        <dbReference type="EMBL" id="PRQ24346.1"/>
    </source>
</evidence>
<organism evidence="2 3">
    <name type="scientific">Rosa chinensis</name>
    <name type="common">China rose</name>
    <dbReference type="NCBI Taxonomy" id="74649"/>
    <lineage>
        <taxon>Eukaryota</taxon>
        <taxon>Viridiplantae</taxon>
        <taxon>Streptophyta</taxon>
        <taxon>Embryophyta</taxon>
        <taxon>Tracheophyta</taxon>
        <taxon>Spermatophyta</taxon>
        <taxon>Magnoliopsida</taxon>
        <taxon>eudicotyledons</taxon>
        <taxon>Gunneridae</taxon>
        <taxon>Pentapetalae</taxon>
        <taxon>rosids</taxon>
        <taxon>fabids</taxon>
        <taxon>Rosales</taxon>
        <taxon>Rosaceae</taxon>
        <taxon>Rosoideae</taxon>
        <taxon>Rosoideae incertae sedis</taxon>
        <taxon>Rosa</taxon>
    </lineage>
</organism>
<dbReference type="EMBL" id="PDCK01000044">
    <property type="protein sequence ID" value="PRQ24346.1"/>
    <property type="molecule type" value="Genomic_DNA"/>
</dbReference>
<sequence length="65" mass="7260">MNVGEGEDDGDGMDARIHGNYLAEMPFIGTRYMYRRQGMCCRLLSAIESVMFISNIASCLSLHVL</sequence>
<dbReference type="AlphaFoldDB" id="A0A2P6PR11"/>
<reference evidence="2 3" key="1">
    <citation type="journal article" date="2018" name="Nat. Genet.">
        <title>The Rosa genome provides new insights in the design of modern roses.</title>
        <authorList>
            <person name="Bendahmane M."/>
        </authorList>
    </citation>
    <scope>NUCLEOTIDE SEQUENCE [LARGE SCALE GENOMIC DNA]</scope>
    <source>
        <strain evidence="3">cv. Old Blush</strain>
    </source>
</reference>
<keyword evidence="2" id="KW-0808">Transferase</keyword>
<dbReference type="PANTHER" id="PTHR46508">
    <property type="entry name" value="PHD FINGER FAMILY PROTEIN"/>
    <property type="match status" value="1"/>
</dbReference>
<evidence type="ECO:0000259" key="1">
    <source>
        <dbReference type="Pfam" id="PF23209"/>
    </source>
</evidence>
<dbReference type="STRING" id="74649.A0A2P6PR11"/>
<feature type="domain" description="Increased DNA methylation 1 C-terminal" evidence="1">
    <location>
        <begin position="16"/>
        <end position="53"/>
    </location>
</feature>
<evidence type="ECO:0000313" key="3">
    <source>
        <dbReference type="Proteomes" id="UP000238479"/>
    </source>
</evidence>
<protein>
    <submittedName>
        <fullName evidence="2">Putative histone acetyltransferase</fullName>
        <ecNumber evidence="2">2.3.1.48</ecNumber>
    </submittedName>
</protein>
<dbReference type="Gramene" id="PRQ24346">
    <property type="protein sequence ID" value="PRQ24346"/>
    <property type="gene ID" value="RchiOBHm_Chr6g0271411"/>
</dbReference>
<dbReference type="InterPro" id="IPR056511">
    <property type="entry name" value="IDM1_C"/>
</dbReference>
<gene>
    <name evidence="2" type="ORF">RchiOBHm_Chr6g0271411</name>
</gene>
<keyword evidence="3" id="KW-1185">Reference proteome</keyword>
<dbReference type="Proteomes" id="UP000238479">
    <property type="component" value="Chromosome 6"/>
</dbReference>
<keyword evidence="2" id="KW-0012">Acyltransferase</keyword>
<dbReference type="Pfam" id="PF23209">
    <property type="entry name" value="IDM1_C"/>
    <property type="match status" value="1"/>
</dbReference>
<dbReference type="EC" id="2.3.1.48" evidence="2"/>
<comment type="caution">
    <text evidence="2">The sequence shown here is derived from an EMBL/GenBank/DDBJ whole genome shotgun (WGS) entry which is preliminary data.</text>
</comment>
<dbReference type="GO" id="GO:0061733">
    <property type="term" value="F:protein-lysine-acetyltransferase activity"/>
    <property type="evidence" value="ECO:0007669"/>
    <property type="project" value="UniProtKB-EC"/>
</dbReference>
<accession>A0A2P6PR11</accession>